<protein>
    <recommendedName>
        <fullName evidence="4">Peptidase inhibitor family I36</fullName>
    </recommendedName>
</protein>
<sequence length="126" mass="13359">MRARRVLPVIATGLALAAGGLAAPIAAQAAPAGCFPYVTLYVDVNQNTPRQGNGFCDKNYFNLISSTHDKVSSWHFRGTPGTAACLLDYVTGREVILDRIVIPSSGGLGQNVPSWANDRADAVRLC</sequence>
<dbReference type="EMBL" id="LT629701">
    <property type="protein sequence ID" value="SDM82669.1"/>
    <property type="molecule type" value="Genomic_DNA"/>
</dbReference>
<keyword evidence="3" id="KW-1185">Reference proteome</keyword>
<reference evidence="2 3" key="1">
    <citation type="submission" date="2016-10" db="EMBL/GenBank/DDBJ databases">
        <authorList>
            <person name="de Groot N.N."/>
        </authorList>
    </citation>
    <scope>NUCLEOTIDE SEQUENCE [LARGE SCALE GENOMIC DNA]</scope>
    <source>
        <strain evidence="2 3">DSM 44149</strain>
    </source>
</reference>
<name>A0A1G9WDU2_ALLAB</name>
<feature type="signal peptide" evidence="1">
    <location>
        <begin position="1"/>
        <end position="29"/>
    </location>
</feature>
<dbReference type="AlphaFoldDB" id="A0A1G9WDU2"/>
<dbReference type="Proteomes" id="UP000183376">
    <property type="component" value="Chromosome I"/>
</dbReference>
<gene>
    <name evidence="2" type="ORF">SAMN04489726_3553</name>
</gene>
<keyword evidence="1" id="KW-0732">Signal</keyword>
<evidence type="ECO:0000313" key="2">
    <source>
        <dbReference type="EMBL" id="SDM82669.1"/>
    </source>
</evidence>
<organism evidence="2 3">
    <name type="scientific">Allokutzneria albata</name>
    <name type="common">Kibdelosporangium albatum</name>
    <dbReference type="NCBI Taxonomy" id="211114"/>
    <lineage>
        <taxon>Bacteria</taxon>
        <taxon>Bacillati</taxon>
        <taxon>Actinomycetota</taxon>
        <taxon>Actinomycetes</taxon>
        <taxon>Pseudonocardiales</taxon>
        <taxon>Pseudonocardiaceae</taxon>
        <taxon>Allokutzneria</taxon>
    </lineage>
</organism>
<evidence type="ECO:0008006" key="4">
    <source>
        <dbReference type="Google" id="ProtNLM"/>
    </source>
</evidence>
<dbReference type="OrthoDB" id="3707088at2"/>
<proteinExistence type="predicted"/>
<evidence type="ECO:0000313" key="3">
    <source>
        <dbReference type="Proteomes" id="UP000183376"/>
    </source>
</evidence>
<dbReference type="STRING" id="211114.SAMN04489726_3553"/>
<dbReference type="RefSeq" id="WP_156050947.1">
    <property type="nucleotide sequence ID" value="NZ_JOEF01000008.1"/>
</dbReference>
<evidence type="ECO:0000256" key="1">
    <source>
        <dbReference type="SAM" id="SignalP"/>
    </source>
</evidence>
<accession>A0A1G9WDU2</accession>
<feature type="chain" id="PRO_5009246002" description="Peptidase inhibitor family I36" evidence="1">
    <location>
        <begin position="30"/>
        <end position="126"/>
    </location>
</feature>